<dbReference type="EMBL" id="AFGF01000057">
    <property type="protein sequence ID" value="EGO64371.1"/>
    <property type="molecule type" value="Genomic_DNA"/>
</dbReference>
<evidence type="ECO:0000256" key="7">
    <source>
        <dbReference type="ARBA" id="ARBA00048754"/>
    </source>
</evidence>
<organism evidence="11 12">
    <name type="scientific">Acetonema longum DSM 6540</name>
    <dbReference type="NCBI Taxonomy" id="1009370"/>
    <lineage>
        <taxon>Bacteria</taxon>
        <taxon>Bacillati</taxon>
        <taxon>Bacillota</taxon>
        <taxon>Negativicutes</taxon>
        <taxon>Acetonemataceae</taxon>
        <taxon>Acetonema</taxon>
    </lineage>
</organism>
<feature type="binding site" evidence="9">
    <location>
        <begin position="267"/>
        <end position="271"/>
    </location>
    <ligand>
        <name>FMN</name>
        <dbReference type="ChEBI" id="CHEBI:58210"/>
    </ligand>
</feature>
<keyword evidence="3 9" id="KW-0288">FMN</keyword>
<dbReference type="PROSITE" id="PS51349">
    <property type="entry name" value="FMN_HYDROXY_ACID_DH_2"/>
    <property type="match status" value="1"/>
</dbReference>
<dbReference type="GO" id="GO:0016491">
    <property type="term" value="F:oxidoreductase activity"/>
    <property type="evidence" value="ECO:0007669"/>
    <property type="project" value="UniProtKB-KW"/>
</dbReference>
<protein>
    <recommendedName>
        <fullName evidence="6">L-lactate oxidase</fullName>
    </recommendedName>
</protein>
<dbReference type="Proteomes" id="UP000003240">
    <property type="component" value="Unassembled WGS sequence"/>
</dbReference>
<dbReference type="Gene3D" id="3.20.20.70">
    <property type="entry name" value="Aldolase class I"/>
    <property type="match status" value="1"/>
</dbReference>
<keyword evidence="2 9" id="KW-0285">Flavoprotein</keyword>
<dbReference type="PANTHER" id="PTHR10578:SF107">
    <property type="entry name" value="2-HYDROXYACID OXIDASE 1"/>
    <property type="match status" value="1"/>
</dbReference>
<gene>
    <name evidence="11" type="ORF">ALO_08280</name>
</gene>
<dbReference type="GO" id="GO:0010181">
    <property type="term" value="F:FMN binding"/>
    <property type="evidence" value="ECO:0007669"/>
    <property type="project" value="InterPro"/>
</dbReference>
<dbReference type="STRING" id="1009370.ALO_08280"/>
<name>F7NHV8_9FIRM</name>
<evidence type="ECO:0000313" key="11">
    <source>
        <dbReference type="EMBL" id="EGO64371.1"/>
    </source>
</evidence>
<keyword evidence="4" id="KW-0560">Oxidoreductase</keyword>
<evidence type="ECO:0000256" key="6">
    <source>
        <dbReference type="ARBA" id="ARBA00029513"/>
    </source>
</evidence>
<dbReference type="RefSeq" id="WP_004094539.1">
    <property type="nucleotide sequence ID" value="NZ_AFGF01000057.1"/>
</dbReference>
<evidence type="ECO:0000256" key="3">
    <source>
        <dbReference type="ARBA" id="ARBA00022643"/>
    </source>
</evidence>
<dbReference type="InterPro" id="IPR000262">
    <property type="entry name" value="FMN-dep_DH"/>
</dbReference>
<keyword evidence="12" id="KW-1185">Reference proteome</keyword>
<feature type="binding site" evidence="9">
    <location>
        <position position="239"/>
    </location>
    <ligand>
        <name>glyoxylate</name>
        <dbReference type="ChEBI" id="CHEBI:36655"/>
    </ligand>
</feature>
<comment type="similarity">
    <text evidence="5">Belongs to the FMN-dependent alpha-hydroxy acid dehydrogenase family.</text>
</comment>
<comment type="caution">
    <text evidence="11">The sequence shown here is derived from an EMBL/GenBank/DDBJ whole genome shotgun (WGS) entry which is preliminary data.</text>
</comment>
<dbReference type="InterPro" id="IPR037396">
    <property type="entry name" value="FMN_HAD"/>
</dbReference>
<dbReference type="PIRSF" id="PIRSF000138">
    <property type="entry name" value="Al-hdrx_acd_dh"/>
    <property type="match status" value="1"/>
</dbReference>
<sequence length="337" mass="34736">MDWQTLKSNARRKFSGACRLCPVCDGVACAGEVPGMGGIGTGTSFRNNVNALASYRFNLRTVHQQNQPNLACKILGMDLSMPVIAAAIAGTALNMNNALKEEEYAKAVVGGCKQAGVIAMTGDGPKPQIWETGLEAVKNAGGCGIPIIKPREVDQVVEMAKQAAEAGATAFGIDIDAAALVNMSNAGQPVGPKSQEELAYIKQNTTIPFIVKGIMTPDDAQACQSAGVDAIVVSNHGGRALDYTPGTAEVLPYIVEAVNGKMAILVDGGVRTGGDVLKMLALGAHGVLIGRPMAVAAVGGEGEGVSLYLEKIRAELTAAMILTGSGDLSAISGEILW</sequence>
<feature type="domain" description="FMN hydroxy acid dehydrogenase" evidence="10">
    <location>
        <begin position="37"/>
        <end position="337"/>
    </location>
</feature>
<evidence type="ECO:0000313" key="12">
    <source>
        <dbReference type="Proteomes" id="UP000003240"/>
    </source>
</evidence>
<comment type="cofactor">
    <cofactor evidence="1">
        <name>FMN</name>
        <dbReference type="ChEBI" id="CHEBI:58210"/>
    </cofactor>
</comment>
<reference evidence="11 12" key="1">
    <citation type="journal article" date="2011" name="EMBO J.">
        <title>Structural diversity of bacterial flagellar motors.</title>
        <authorList>
            <person name="Chen S."/>
            <person name="Beeby M."/>
            <person name="Murphy G.E."/>
            <person name="Leadbetter J.R."/>
            <person name="Hendrixson D.R."/>
            <person name="Briegel A."/>
            <person name="Li Z."/>
            <person name="Shi J."/>
            <person name="Tocheva E.I."/>
            <person name="Muller A."/>
            <person name="Dobro M.J."/>
            <person name="Jensen G.J."/>
        </authorList>
    </citation>
    <scope>NUCLEOTIDE SEQUENCE [LARGE SCALE GENOMIC DNA]</scope>
    <source>
        <strain evidence="11 12">DSM 6540</strain>
    </source>
</reference>
<proteinExistence type="inferred from homology"/>
<dbReference type="SUPFAM" id="SSF51395">
    <property type="entry name" value="FMN-linked oxidoreductases"/>
    <property type="match status" value="1"/>
</dbReference>
<evidence type="ECO:0000256" key="9">
    <source>
        <dbReference type="PIRSR" id="PIRSR000138-2"/>
    </source>
</evidence>
<dbReference type="AlphaFoldDB" id="F7NHV8"/>
<dbReference type="PANTHER" id="PTHR10578">
    <property type="entry name" value="S -2-HYDROXY-ACID OXIDASE-RELATED"/>
    <property type="match status" value="1"/>
</dbReference>
<feature type="binding site" evidence="9">
    <location>
        <position position="212"/>
    </location>
    <ligand>
        <name>FMN</name>
        <dbReference type="ChEBI" id="CHEBI:58210"/>
    </ligand>
</feature>
<dbReference type="InterPro" id="IPR012133">
    <property type="entry name" value="Alpha-hydoxy_acid_DH_FMN"/>
</dbReference>
<feature type="binding site" evidence="9">
    <location>
        <position position="234"/>
    </location>
    <ligand>
        <name>FMN</name>
        <dbReference type="ChEBI" id="CHEBI:58210"/>
    </ligand>
</feature>
<evidence type="ECO:0000256" key="2">
    <source>
        <dbReference type="ARBA" id="ARBA00022630"/>
    </source>
</evidence>
<dbReference type="Pfam" id="PF01070">
    <property type="entry name" value="FMN_dh"/>
    <property type="match status" value="2"/>
</dbReference>
<dbReference type="eggNOG" id="COG1304">
    <property type="taxonomic scope" value="Bacteria"/>
</dbReference>
<evidence type="ECO:0000256" key="8">
    <source>
        <dbReference type="PIRSR" id="PIRSR000138-1"/>
    </source>
</evidence>
<feature type="binding site" evidence="9">
    <location>
        <begin position="290"/>
        <end position="291"/>
    </location>
    <ligand>
        <name>FMN</name>
        <dbReference type="ChEBI" id="CHEBI:58210"/>
    </ligand>
</feature>
<evidence type="ECO:0000256" key="4">
    <source>
        <dbReference type="ARBA" id="ARBA00023002"/>
    </source>
</evidence>
<comment type="catalytic activity">
    <reaction evidence="7">
        <text>(S)-lactate + O2 = pyruvate + H2O2</text>
        <dbReference type="Rhea" id="RHEA:55868"/>
        <dbReference type="ChEBI" id="CHEBI:15361"/>
        <dbReference type="ChEBI" id="CHEBI:15379"/>
        <dbReference type="ChEBI" id="CHEBI:16240"/>
        <dbReference type="ChEBI" id="CHEBI:16651"/>
    </reaction>
    <physiologicalReaction direction="left-to-right" evidence="7">
        <dbReference type="Rhea" id="RHEA:55869"/>
    </physiologicalReaction>
</comment>
<accession>F7NHV8</accession>
<feature type="active site" description="Proton acceptor" evidence="8">
    <location>
        <position position="236"/>
    </location>
</feature>
<evidence type="ECO:0000256" key="5">
    <source>
        <dbReference type="ARBA" id="ARBA00024042"/>
    </source>
</evidence>
<dbReference type="InterPro" id="IPR013785">
    <property type="entry name" value="Aldolase_TIM"/>
</dbReference>
<feature type="binding site" evidence="9">
    <location>
        <position position="236"/>
    </location>
    <ligand>
        <name>FMN</name>
        <dbReference type="ChEBI" id="CHEBI:58210"/>
    </ligand>
</feature>
<dbReference type="CDD" id="cd02809">
    <property type="entry name" value="alpha_hydroxyacid_oxid_FMN"/>
    <property type="match status" value="1"/>
</dbReference>
<dbReference type="OrthoDB" id="9770452at2"/>
<evidence type="ECO:0000259" key="10">
    <source>
        <dbReference type="PROSITE" id="PS51349"/>
    </source>
</evidence>
<evidence type="ECO:0000256" key="1">
    <source>
        <dbReference type="ARBA" id="ARBA00001917"/>
    </source>
</evidence>